<dbReference type="AlphaFoldDB" id="A0AA36BUP7"/>
<dbReference type="InterPro" id="IPR027359">
    <property type="entry name" value="Volt_channel_dom_sf"/>
</dbReference>
<evidence type="ECO:0000256" key="5">
    <source>
        <dbReference type="ARBA" id="ARBA00022882"/>
    </source>
</evidence>
<keyword evidence="7" id="KW-0406">Ion transport</keyword>
<name>A0AA36BUP7_OCTVU</name>
<feature type="transmembrane region" description="Helical" evidence="11">
    <location>
        <begin position="121"/>
        <end position="146"/>
    </location>
</feature>
<dbReference type="Gene3D" id="1.20.120.350">
    <property type="entry name" value="Voltage-gated potassium channels. Chain C"/>
    <property type="match status" value="1"/>
</dbReference>
<dbReference type="GO" id="GO:0030171">
    <property type="term" value="F:voltage-gated proton channel activity"/>
    <property type="evidence" value="ECO:0007669"/>
    <property type="project" value="InterPro"/>
</dbReference>
<evidence type="ECO:0000256" key="2">
    <source>
        <dbReference type="ARBA" id="ARBA00022448"/>
    </source>
</evidence>
<keyword evidence="5" id="KW-0851">Voltage-gated channel</keyword>
<evidence type="ECO:0000256" key="3">
    <source>
        <dbReference type="ARBA" id="ARBA00022475"/>
    </source>
</evidence>
<dbReference type="InterPro" id="IPR031846">
    <property type="entry name" value="Hvcn1"/>
</dbReference>
<gene>
    <name evidence="12" type="ORF">OCTVUL_1B018219</name>
</gene>
<keyword evidence="6 11" id="KW-1133">Transmembrane helix</keyword>
<evidence type="ECO:0000256" key="10">
    <source>
        <dbReference type="SAM" id="MobiDB-lite"/>
    </source>
</evidence>
<evidence type="ECO:0008006" key="14">
    <source>
        <dbReference type="Google" id="ProtNLM"/>
    </source>
</evidence>
<dbReference type="EMBL" id="OX597838">
    <property type="protein sequence ID" value="CAI9740694.1"/>
    <property type="molecule type" value="Genomic_DNA"/>
</dbReference>
<keyword evidence="4 11" id="KW-0812">Transmembrane</keyword>
<evidence type="ECO:0000256" key="11">
    <source>
        <dbReference type="SAM" id="Phobius"/>
    </source>
</evidence>
<feature type="region of interest" description="Disordered" evidence="10">
    <location>
        <begin position="501"/>
        <end position="533"/>
    </location>
</feature>
<protein>
    <recommendedName>
        <fullName evidence="14">Voltage-gated hydrogen channel 1</fullName>
    </recommendedName>
</protein>
<accession>A0AA36BUP7</accession>
<evidence type="ECO:0000256" key="4">
    <source>
        <dbReference type="ARBA" id="ARBA00022692"/>
    </source>
</evidence>
<comment type="subcellular location">
    <subcellularLocation>
        <location evidence="1">Cell membrane</location>
        <topology evidence="1">Multi-pass membrane protein</topology>
    </subcellularLocation>
</comment>
<keyword evidence="2" id="KW-0813">Transport</keyword>
<keyword evidence="3" id="KW-1003">Cell membrane</keyword>
<evidence type="ECO:0000256" key="9">
    <source>
        <dbReference type="ARBA" id="ARBA00023303"/>
    </source>
</evidence>
<keyword evidence="9" id="KW-0407">Ion channel</keyword>
<evidence type="ECO:0000313" key="12">
    <source>
        <dbReference type="EMBL" id="CAI9740694.1"/>
    </source>
</evidence>
<dbReference type="Proteomes" id="UP001162480">
    <property type="component" value="Chromosome 25"/>
</dbReference>
<organism evidence="12 13">
    <name type="scientific">Octopus vulgaris</name>
    <name type="common">Common octopus</name>
    <dbReference type="NCBI Taxonomy" id="6645"/>
    <lineage>
        <taxon>Eukaryota</taxon>
        <taxon>Metazoa</taxon>
        <taxon>Spiralia</taxon>
        <taxon>Lophotrochozoa</taxon>
        <taxon>Mollusca</taxon>
        <taxon>Cephalopoda</taxon>
        <taxon>Coleoidea</taxon>
        <taxon>Octopodiformes</taxon>
        <taxon>Octopoda</taxon>
        <taxon>Incirrata</taxon>
        <taxon>Octopodidae</taxon>
        <taxon>Octopus</taxon>
    </lineage>
</organism>
<keyword evidence="8 11" id="KW-0472">Membrane</keyword>
<proteinExistence type="predicted"/>
<evidence type="ECO:0000256" key="7">
    <source>
        <dbReference type="ARBA" id="ARBA00023065"/>
    </source>
</evidence>
<reference evidence="12" key="1">
    <citation type="submission" date="2023-08" db="EMBL/GenBank/DDBJ databases">
        <authorList>
            <person name="Alioto T."/>
            <person name="Alioto T."/>
            <person name="Gomez Garrido J."/>
        </authorList>
    </citation>
    <scope>NUCLEOTIDE SEQUENCE</scope>
</reference>
<evidence type="ECO:0000256" key="6">
    <source>
        <dbReference type="ARBA" id="ARBA00022989"/>
    </source>
</evidence>
<evidence type="ECO:0000256" key="8">
    <source>
        <dbReference type="ARBA" id="ARBA00023136"/>
    </source>
</evidence>
<evidence type="ECO:0000256" key="1">
    <source>
        <dbReference type="ARBA" id="ARBA00004651"/>
    </source>
</evidence>
<dbReference type="GO" id="GO:0005886">
    <property type="term" value="C:plasma membrane"/>
    <property type="evidence" value="ECO:0007669"/>
    <property type="project" value="UniProtKB-SubCell"/>
</dbReference>
<dbReference type="PANTHER" id="PTHR46480">
    <property type="entry name" value="F20B24.22"/>
    <property type="match status" value="1"/>
</dbReference>
<dbReference type="PANTHER" id="PTHR46480:SF1">
    <property type="entry name" value="VOLTAGE-GATED HYDROGEN CHANNEL 1"/>
    <property type="match status" value="1"/>
</dbReference>
<keyword evidence="13" id="KW-1185">Reference proteome</keyword>
<sequence>MALLLKRRSNLDSPLTIKIPKIETWTTGNFSPISLSSFRSLDSSMNSSLSIASNDFLSRSSSCDSIISHDVQLKPALRNMGTVGDMLNTEPKPSKKKVTLQDSLQKKSKVRRMRKRITKLLHTHAALIMLSFLVVMDATCVIGQLLADIFIVKEKLDRTETEKHDLAEVLQTMFPHFFNATDDLTLDQVLGHLKNTLEINDVRNNSHYSQKTPKSNASDSTHSPTLIMGIPHHNINATVLKEKQELLLDMWKQLSKSLKDHENILKLIKTSQIMLRRFSTSSNQSIIKDKSKKYSSNHFSGQSGGSEEVDTLEEEHNVLFEVTHIFHLTSITILSILLFETLLKVFAMGRKLLNHKIEVFDAAVIVISWSLDVAFKDGIWDHPGSNAATILIILLPWRVIRIVNSFVLVIQEKDHVRLKLIKQRFRSSERRTREYKEKLNKYRVQTKSLQGVCRKFGVPEYQITACMPAEKRKRSSLALKALSEFASLAMVSTVGSLPNLASKSEFSSDSSSSDDDDDSSDQHKGIDRSVSTDSAFSQTDSLFSTVSYQSDTPNNNIRNNLTYSHQTLGDSSSLPTYEDAMTSVYKSDDIQSKNQHTKL</sequence>
<evidence type="ECO:0000313" key="13">
    <source>
        <dbReference type="Proteomes" id="UP001162480"/>
    </source>
</evidence>
<dbReference type="GO" id="GO:0034702">
    <property type="term" value="C:monoatomic ion channel complex"/>
    <property type="evidence" value="ECO:0007669"/>
    <property type="project" value="UniProtKB-KW"/>
</dbReference>